<proteinExistence type="predicted"/>
<dbReference type="InterPro" id="IPR010174">
    <property type="entry name" value="Succinyl-DAP_deSuclase_DapE"/>
</dbReference>
<sequence>MPDTVLDLTLDAPALTARLVDFRSVSGEEKPLADAIEQALRALPHLTVDRHGNNVVARTNLGRAERVILAGHIDTVPIADNVPSRLDENGVLWGCGTSDMKSGVAVQLRIAATVPEPNRDLTFVFYDNEEVAAHLNGLGHVAEAHADWLKGDFAILLEPSDAQVEGGCQGTLRVHLRTNGERAHSARSWMGSNAIHAAAPILAKLAAYEPRRPVIDGLEYREGLNAVRIEAGVANNVIPDECTVAVNYRYAPDRSEEEALAHVHEVFADCGVAEFVVDDHTGGALPGLSHPAAAAFMAAVGGTAQPKFGWTDVSRFSALGVPAVNYGPGDALFAHKRDEHVAVDKITHCEERLGDWLTA</sequence>
<dbReference type="Gene3D" id="3.30.70.360">
    <property type="match status" value="1"/>
</dbReference>
<dbReference type="SUPFAM" id="SSF53187">
    <property type="entry name" value="Zn-dependent exopeptidases"/>
    <property type="match status" value="1"/>
</dbReference>
<keyword evidence="2 5" id="KW-0378">Hydrolase</keyword>
<dbReference type="Proteomes" id="UP001595993">
    <property type="component" value="Unassembled WGS sequence"/>
</dbReference>
<dbReference type="RefSeq" id="WP_215094603.1">
    <property type="nucleotide sequence ID" value="NZ_JBHSFE010000008.1"/>
</dbReference>
<feature type="domain" description="Peptidase M20 dimerisation" evidence="4">
    <location>
        <begin position="170"/>
        <end position="268"/>
    </location>
</feature>
<dbReference type="EMBL" id="JBHSFE010000008">
    <property type="protein sequence ID" value="MFC4607945.1"/>
    <property type="molecule type" value="Genomic_DNA"/>
</dbReference>
<dbReference type="EC" id="3.5.1.18" evidence="3"/>
<evidence type="ECO:0000259" key="4">
    <source>
        <dbReference type="Pfam" id="PF07687"/>
    </source>
</evidence>
<dbReference type="Pfam" id="PF07687">
    <property type="entry name" value="M20_dimer"/>
    <property type="match status" value="1"/>
</dbReference>
<dbReference type="SUPFAM" id="SSF55031">
    <property type="entry name" value="Bacterial exopeptidase dimerisation domain"/>
    <property type="match status" value="1"/>
</dbReference>
<dbReference type="PANTHER" id="PTHR43808">
    <property type="entry name" value="ACETYLORNITHINE DEACETYLASE"/>
    <property type="match status" value="1"/>
</dbReference>
<dbReference type="NCBIfam" id="TIGR01900">
    <property type="entry name" value="dapE-gram_pos"/>
    <property type="match status" value="1"/>
</dbReference>
<keyword evidence="6" id="KW-1185">Reference proteome</keyword>
<dbReference type="PANTHER" id="PTHR43808:SF31">
    <property type="entry name" value="N-ACETYL-L-CITRULLINE DEACETYLASE"/>
    <property type="match status" value="1"/>
</dbReference>
<dbReference type="InterPro" id="IPR002933">
    <property type="entry name" value="Peptidase_M20"/>
</dbReference>
<dbReference type="Pfam" id="PF01546">
    <property type="entry name" value="Peptidase_M20"/>
    <property type="match status" value="1"/>
</dbReference>
<evidence type="ECO:0000256" key="1">
    <source>
        <dbReference type="ARBA" id="ARBA00022723"/>
    </source>
</evidence>
<dbReference type="InterPro" id="IPR050072">
    <property type="entry name" value="Peptidase_M20A"/>
</dbReference>
<dbReference type="InterPro" id="IPR011650">
    <property type="entry name" value="Peptidase_M20_dimer"/>
</dbReference>
<dbReference type="GO" id="GO:0009014">
    <property type="term" value="F:succinyl-diaminopimelate desuccinylase activity"/>
    <property type="evidence" value="ECO:0007669"/>
    <property type="project" value="UniProtKB-EC"/>
</dbReference>
<evidence type="ECO:0000256" key="3">
    <source>
        <dbReference type="NCBIfam" id="TIGR01900"/>
    </source>
</evidence>
<name>A0ABV9G4F1_9ACTN</name>
<dbReference type="InterPro" id="IPR036264">
    <property type="entry name" value="Bact_exopeptidase_dim_dom"/>
</dbReference>
<keyword evidence="1" id="KW-0479">Metal-binding</keyword>
<evidence type="ECO:0000313" key="6">
    <source>
        <dbReference type="Proteomes" id="UP001595993"/>
    </source>
</evidence>
<comment type="caution">
    <text evidence="5">The sequence shown here is derived from an EMBL/GenBank/DDBJ whole genome shotgun (WGS) entry which is preliminary data.</text>
</comment>
<dbReference type="Gene3D" id="3.40.630.10">
    <property type="entry name" value="Zn peptidases"/>
    <property type="match status" value="1"/>
</dbReference>
<protein>
    <recommendedName>
        <fullName evidence="3">Succinyl-diaminopimelate desuccinylase</fullName>
        <ecNumber evidence="3">3.5.1.18</ecNumber>
    </recommendedName>
</protein>
<gene>
    <name evidence="5" type="primary">dapE</name>
    <name evidence="5" type="ORF">ACFO9E_08955</name>
</gene>
<evidence type="ECO:0000256" key="2">
    <source>
        <dbReference type="ARBA" id="ARBA00022801"/>
    </source>
</evidence>
<accession>A0ABV9G4F1</accession>
<reference evidence="6" key="1">
    <citation type="journal article" date="2019" name="Int. J. Syst. Evol. Microbiol.">
        <title>The Global Catalogue of Microorganisms (GCM) 10K type strain sequencing project: providing services to taxonomists for standard genome sequencing and annotation.</title>
        <authorList>
            <consortium name="The Broad Institute Genomics Platform"/>
            <consortium name="The Broad Institute Genome Sequencing Center for Infectious Disease"/>
            <person name="Wu L."/>
            <person name="Ma J."/>
        </authorList>
    </citation>
    <scope>NUCLEOTIDE SEQUENCE [LARGE SCALE GENOMIC DNA]</scope>
    <source>
        <strain evidence="6">CGMCC 4.7139</strain>
    </source>
</reference>
<organism evidence="5 6">
    <name type="scientific">Streptomyces maoxianensis</name>
    <dbReference type="NCBI Taxonomy" id="1459942"/>
    <lineage>
        <taxon>Bacteria</taxon>
        <taxon>Bacillati</taxon>
        <taxon>Actinomycetota</taxon>
        <taxon>Actinomycetes</taxon>
        <taxon>Kitasatosporales</taxon>
        <taxon>Streptomycetaceae</taxon>
        <taxon>Streptomyces</taxon>
    </lineage>
</organism>
<evidence type="ECO:0000313" key="5">
    <source>
        <dbReference type="EMBL" id="MFC4607945.1"/>
    </source>
</evidence>
<dbReference type="CDD" id="cd05647">
    <property type="entry name" value="M20_DapE_actinobac"/>
    <property type="match status" value="1"/>
</dbReference>